<name>A0A7X3MGZ0_9FIRM</name>
<proteinExistence type="inferred from homology"/>
<dbReference type="AlphaFoldDB" id="A0A7X3MGZ0"/>
<dbReference type="PANTHER" id="PTHR30576:SF8">
    <property type="entry name" value="UNDECAPRENYL-PHOSPHATE GALACTOSE PHOSPHOTRANSFERASE"/>
    <property type="match status" value="1"/>
</dbReference>
<gene>
    <name evidence="3" type="ORF">GN277_12685</name>
</gene>
<comment type="caution">
    <text evidence="3">The sequence shown here is derived from an EMBL/GenBank/DDBJ whole genome shotgun (WGS) entry which is preliminary data.</text>
</comment>
<accession>A0A7X3MGZ0</accession>
<dbReference type="RefSeq" id="WP_159751374.1">
    <property type="nucleotide sequence ID" value="NZ_WUQX01000001.1"/>
</dbReference>
<comment type="similarity">
    <text evidence="1">Belongs to the bacterial sugar transferase family.</text>
</comment>
<evidence type="ECO:0000259" key="2">
    <source>
        <dbReference type="Pfam" id="PF02397"/>
    </source>
</evidence>
<dbReference type="GO" id="GO:0016780">
    <property type="term" value="F:phosphotransferase activity, for other substituted phosphate groups"/>
    <property type="evidence" value="ECO:0007669"/>
    <property type="project" value="TreeGrafter"/>
</dbReference>
<dbReference type="Pfam" id="PF02397">
    <property type="entry name" value="Bac_transf"/>
    <property type="match status" value="1"/>
</dbReference>
<protein>
    <recommendedName>
        <fullName evidence="2">Bacterial sugar transferase domain-containing protein</fullName>
    </recommendedName>
</protein>
<feature type="domain" description="Bacterial sugar transferase" evidence="2">
    <location>
        <begin position="7"/>
        <end position="120"/>
    </location>
</feature>
<dbReference type="EMBL" id="WUQX01000001">
    <property type="protein sequence ID" value="MXP76218.1"/>
    <property type="molecule type" value="Genomic_DNA"/>
</dbReference>
<dbReference type="PANTHER" id="PTHR30576">
    <property type="entry name" value="COLANIC BIOSYNTHESIS UDP-GLUCOSE LIPID CARRIER TRANSFERASE"/>
    <property type="match status" value="1"/>
</dbReference>
<evidence type="ECO:0000256" key="1">
    <source>
        <dbReference type="ARBA" id="ARBA00006464"/>
    </source>
</evidence>
<dbReference type="Proteomes" id="UP000460412">
    <property type="component" value="Unassembled WGS sequence"/>
</dbReference>
<evidence type="ECO:0000313" key="3">
    <source>
        <dbReference type="EMBL" id="MXP76218.1"/>
    </source>
</evidence>
<organism evidence="3 4">
    <name type="scientific">Sporofaciens musculi</name>
    <dbReference type="NCBI Taxonomy" id="2681861"/>
    <lineage>
        <taxon>Bacteria</taxon>
        <taxon>Bacillati</taxon>
        <taxon>Bacillota</taxon>
        <taxon>Clostridia</taxon>
        <taxon>Lachnospirales</taxon>
        <taxon>Lachnospiraceae</taxon>
        <taxon>Sporofaciens</taxon>
    </lineage>
</organism>
<keyword evidence="4" id="KW-1185">Reference proteome</keyword>
<sequence>MTDQRASNKELLPDEERLKWWGKLIRKTNIDELTQILHILAGQMSFIGPRPLLPKEMLVMTKKEQKKRQSVLPGIVGWESVNEDKSSSRAEMAQFDLYYVDNWSLRLDAKIFFLTIYHIFSFSRPDDSLRAPRLSEEEIKKAAEKEEIHRL</sequence>
<reference evidence="3 4" key="1">
    <citation type="submission" date="2019-12" db="EMBL/GenBank/DDBJ databases">
        <title>Sporaefaciens musculi gen. nov., sp. nov., a novel bacterium isolated from the caecum of an obese mouse.</title>
        <authorList>
            <person name="Rasmussen T.S."/>
            <person name="Streidl T."/>
            <person name="Hitch T.C.A."/>
            <person name="Wortmann E."/>
            <person name="Deptula P."/>
            <person name="Hansen M."/>
            <person name="Nielsen D.S."/>
            <person name="Clavel T."/>
            <person name="Vogensen F.K."/>
        </authorList>
    </citation>
    <scope>NUCLEOTIDE SEQUENCE [LARGE SCALE GENOMIC DNA]</scope>
    <source>
        <strain evidence="3 4">WCA-9-b2</strain>
    </source>
</reference>
<evidence type="ECO:0000313" key="4">
    <source>
        <dbReference type="Proteomes" id="UP000460412"/>
    </source>
</evidence>
<dbReference type="InterPro" id="IPR003362">
    <property type="entry name" value="Bact_transf"/>
</dbReference>